<dbReference type="GO" id="GO:0016791">
    <property type="term" value="F:phosphatase activity"/>
    <property type="evidence" value="ECO:0007669"/>
    <property type="project" value="UniProtKB-ARBA"/>
</dbReference>
<dbReference type="SFLD" id="SFLDS00003">
    <property type="entry name" value="Haloacid_Dehalogenase"/>
    <property type="match status" value="1"/>
</dbReference>
<dbReference type="OrthoDB" id="40579at2759"/>
<accession>A0A086SWQ3</accession>
<evidence type="ECO:0000256" key="2">
    <source>
        <dbReference type="ARBA" id="ARBA00022801"/>
    </source>
</evidence>
<sequence length="273" mass="31135">MSPGTVSALTEVKALTFDVFGTVVDWRSSVTEELYLRAFRKTTSTDDQLNPDLRARLEQLTEDDWARFAQEWRDSYGQFTRNFNRERDTWETVDEHHLDSLIRLLDDWGLAGLYSDTEMQSLSLVWHRLRPWDDSAEGLTALDRLGLHLATLSNGNSSLLRDLADFGALGFHTLLSAETFRAYKPDPATYLGAARELSLEPRQVAMVAAHLGDLEAARGCGLRTIYVERPREEAWGKEEDRYQEARRWVDLWVGEGEDGLEAVARKLKELLGN</sequence>
<dbReference type="AlphaFoldDB" id="A0A086SWQ3"/>
<dbReference type="InterPro" id="IPR036412">
    <property type="entry name" value="HAD-like_sf"/>
</dbReference>
<evidence type="ECO:0000256" key="1">
    <source>
        <dbReference type="ARBA" id="ARBA00008106"/>
    </source>
</evidence>
<comment type="similarity">
    <text evidence="1">Belongs to the HAD-like hydrolase superfamily. S-2-haloalkanoic acid dehalogenase family.</text>
</comment>
<dbReference type="InterPro" id="IPR023198">
    <property type="entry name" value="PGP-like_dom2"/>
</dbReference>
<dbReference type="Pfam" id="PF00702">
    <property type="entry name" value="Hydrolase"/>
    <property type="match status" value="1"/>
</dbReference>
<dbReference type="EMBL" id="JPKY01000124">
    <property type="protein sequence ID" value="KFH41535.1"/>
    <property type="molecule type" value="Genomic_DNA"/>
</dbReference>
<dbReference type="HOGENOM" id="CLU_045011_3_0_1"/>
<dbReference type="InterPro" id="IPR023214">
    <property type="entry name" value="HAD_sf"/>
</dbReference>
<proteinExistence type="inferred from homology"/>
<dbReference type="NCBIfam" id="TIGR01428">
    <property type="entry name" value="HAD_type_II"/>
    <property type="match status" value="1"/>
</dbReference>
<name>A0A086SWQ3_HAPC1</name>
<dbReference type="InterPro" id="IPR006439">
    <property type="entry name" value="HAD-SF_hydro_IA"/>
</dbReference>
<organism evidence="3 4">
    <name type="scientific">Hapsidospora chrysogenum (strain ATCC 11550 / CBS 779.69 / DSM 880 / IAM 14645 / JCM 23072 / IMI 49137)</name>
    <name type="common">Acremonium chrysogenum</name>
    <dbReference type="NCBI Taxonomy" id="857340"/>
    <lineage>
        <taxon>Eukaryota</taxon>
        <taxon>Fungi</taxon>
        <taxon>Dikarya</taxon>
        <taxon>Ascomycota</taxon>
        <taxon>Pezizomycotina</taxon>
        <taxon>Sordariomycetes</taxon>
        <taxon>Hypocreomycetidae</taxon>
        <taxon>Hypocreales</taxon>
        <taxon>Bionectriaceae</taxon>
        <taxon>Hapsidospora</taxon>
    </lineage>
</organism>
<protein>
    <submittedName>
        <fullName evidence="3">Uncharacterized protein</fullName>
    </submittedName>
</protein>
<dbReference type="Proteomes" id="UP000029964">
    <property type="component" value="Unassembled WGS sequence"/>
</dbReference>
<keyword evidence="4" id="KW-1185">Reference proteome</keyword>
<comment type="caution">
    <text evidence="3">The sequence shown here is derived from an EMBL/GenBank/DDBJ whole genome shotgun (WGS) entry which is preliminary data.</text>
</comment>
<keyword evidence="2" id="KW-0378">Hydrolase</keyword>
<dbReference type="STRING" id="857340.A0A086SWQ3"/>
<gene>
    <name evidence="3" type="ORF">ACRE_077260</name>
</gene>
<dbReference type="PANTHER" id="PTHR43316:SF3">
    <property type="entry name" value="HALOACID DEHALOGENASE, TYPE II (AFU_ORTHOLOGUE AFUA_2G07750)-RELATED"/>
    <property type="match status" value="1"/>
</dbReference>
<dbReference type="PANTHER" id="PTHR43316">
    <property type="entry name" value="HYDROLASE, HALOACID DELAHOGENASE-RELATED"/>
    <property type="match status" value="1"/>
</dbReference>
<dbReference type="Gene3D" id="3.40.50.1000">
    <property type="entry name" value="HAD superfamily/HAD-like"/>
    <property type="match status" value="1"/>
</dbReference>
<dbReference type="InterPro" id="IPR051540">
    <property type="entry name" value="S-2-haloacid_dehalogenase"/>
</dbReference>
<evidence type="ECO:0000313" key="4">
    <source>
        <dbReference type="Proteomes" id="UP000029964"/>
    </source>
</evidence>
<dbReference type="SFLD" id="SFLDG01129">
    <property type="entry name" value="C1.5:_HAD__Beta-PGM__Phosphata"/>
    <property type="match status" value="1"/>
</dbReference>
<dbReference type="Gene3D" id="1.10.150.240">
    <property type="entry name" value="Putative phosphatase, domain 2"/>
    <property type="match status" value="1"/>
</dbReference>
<dbReference type="InterPro" id="IPR006328">
    <property type="entry name" value="2-HAD"/>
</dbReference>
<evidence type="ECO:0000313" key="3">
    <source>
        <dbReference type="EMBL" id="KFH41535.1"/>
    </source>
</evidence>
<reference evidence="4" key="1">
    <citation type="journal article" date="2014" name="Genome Announc.">
        <title>Genome sequence and annotation of Acremonium chrysogenum, producer of the beta-lactam antibiotic cephalosporin C.</title>
        <authorList>
            <person name="Terfehr D."/>
            <person name="Dahlmann T.A."/>
            <person name="Specht T."/>
            <person name="Zadra I."/>
            <person name="Kuernsteiner H."/>
            <person name="Kueck U."/>
        </authorList>
    </citation>
    <scope>NUCLEOTIDE SEQUENCE [LARGE SCALE GENOMIC DNA]</scope>
    <source>
        <strain evidence="4">ATCC 11550 / CBS 779.69 / DSM 880 / IAM 14645 / JCM 23072 / IMI 49137</strain>
    </source>
</reference>
<dbReference type="GO" id="GO:0019120">
    <property type="term" value="F:hydrolase activity, acting on acid halide bonds, in C-halide compounds"/>
    <property type="evidence" value="ECO:0007669"/>
    <property type="project" value="InterPro"/>
</dbReference>
<dbReference type="NCBIfam" id="TIGR01493">
    <property type="entry name" value="HAD-SF-IA-v2"/>
    <property type="match status" value="1"/>
</dbReference>
<dbReference type="PRINTS" id="PR00413">
    <property type="entry name" value="HADHALOGNASE"/>
</dbReference>
<dbReference type="SUPFAM" id="SSF56784">
    <property type="entry name" value="HAD-like"/>
    <property type="match status" value="1"/>
</dbReference>